<organism evidence="3 4">
    <name type="scientific">Thanatephorus cucumeris (strain AG1-IB / isolate 7/3/14)</name>
    <name type="common">Lettuce bottom rot fungus</name>
    <name type="synonym">Rhizoctonia solani</name>
    <dbReference type="NCBI Taxonomy" id="1108050"/>
    <lineage>
        <taxon>Eukaryota</taxon>
        <taxon>Fungi</taxon>
        <taxon>Dikarya</taxon>
        <taxon>Basidiomycota</taxon>
        <taxon>Agaricomycotina</taxon>
        <taxon>Agaricomycetes</taxon>
        <taxon>Cantharellales</taxon>
        <taxon>Ceratobasidiaceae</taxon>
        <taxon>Rhizoctonia</taxon>
        <taxon>Rhizoctonia solani AG-1</taxon>
    </lineage>
</organism>
<evidence type="ECO:0000313" key="3">
    <source>
        <dbReference type="EMBL" id="CEL56436.1"/>
    </source>
</evidence>
<accession>A0A0B7FEG6</accession>
<evidence type="ECO:0000256" key="2">
    <source>
        <dbReference type="SAM" id="SignalP"/>
    </source>
</evidence>
<evidence type="ECO:0000313" key="4">
    <source>
        <dbReference type="Proteomes" id="UP000059188"/>
    </source>
</evidence>
<reference evidence="3 4" key="1">
    <citation type="submission" date="2014-11" db="EMBL/GenBank/DDBJ databases">
        <authorList>
            <person name="Wibberg Daniel"/>
        </authorList>
    </citation>
    <scope>NUCLEOTIDE SEQUENCE [LARGE SCALE GENOMIC DNA]</scope>
    <source>
        <strain evidence="3">Rhizoctonia solani AG1-IB 7/3/14</strain>
    </source>
</reference>
<proteinExistence type="predicted"/>
<feature type="compositionally biased region" description="Basic and acidic residues" evidence="1">
    <location>
        <begin position="34"/>
        <end position="45"/>
    </location>
</feature>
<evidence type="ECO:0000256" key="1">
    <source>
        <dbReference type="SAM" id="MobiDB-lite"/>
    </source>
</evidence>
<protein>
    <recommendedName>
        <fullName evidence="5">Secreted protein</fullName>
    </recommendedName>
</protein>
<feature type="signal peptide" evidence="2">
    <location>
        <begin position="1"/>
        <end position="18"/>
    </location>
</feature>
<evidence type="ECO:0008006" key="5">
    <source>
        <dbReference type="Google" id="ProtNLM"/>
    </source>
</evidence>
<dbReference type="Proteomes" id="UP000059188">
    <property type="component" value="Unassembled WGS sequence"/>
</dbReference>
<feature type="region of interest" description="Disordered" evidence="1">
    <location>
        <begin position="34"/>
        <end position="61"/>
    </location>
</feature>
<feature type="compositionally biased region" description="Basic and acidic residues" evidence="1">
    <location>
        <begin position="52"/>
        <end position="61"/>
    </location>
</feature>
<gene>
    <name evidence="3" type="ORF">RSOLAG1IB_07823</name>
</gene>
<dbReference type="AlphaFoldDB" id="A0A0B7FEG6"/>
<sequence>MLCITFPRILYIPLICVAYYFSEALGATADTFDHHSPRSPLREHLQSSVHRQTCERRRLTETSDSQLRTYSGCVEISWGPYKPEGVTRAPQCPRIVSTESIGLTHGSRTRQGQGSS</sequence>
<keyword evidence="4" id="KW-1185">Reference proteome</keyword>
<name>A0A0B7FEG6_THACB</name>
<keyword evidence="2" id="KW-0732">Signal</keyword>
<dbReference type="EMBL" id="LN679121">
    <property type="protein sequence ID" value="CEL56436.1"/>
    <property type="molecule type" value="Genomic_DNA"/>
</dbReference>
<feature type="chain" id="PRO_5002126989" description="Secreted protein" evidence="2">
    <location>
        <begin position="19"/>
        <end position="116"/>
    </location>
</feature>